<evidence type="ECO:0000256" key="3">
    <source>
        <dbReference type="ARBA" id="ARBA00023004"/>
    </source>
</evidence>
<dbReference type="GO" id="GO:0004497">
    <property type="term" value="F:monooxygenase activity"/>
    <property type="evidence" value="ECO:0007669"/>
    <property type="project" value="InterPro"/>
</dbReference>
<dbReference type="Gene3D" id="1.10.630.10">
    <property type="entry name" value="Cytochrome P450"/>
    <property type="match status" value="1"/>
</dbReference>
<dbReference type="Pfam" id="PF00067">
    <property type="entry name" value="p450"/>
    <property type="match status" value="1"/>
</dbReference>
<dbReference type="GO" id="GO:0005506">
    <property type="term" value="F:iron ion binding"/>
    <property type="evidence" value="ECO:0007669"/>
    <property type="project" value="InterPro"/>
</dbReference>
<dbReference type="InterPro" id="IPR036396">
    <property type="entry name" value="Cyt_P450_sf"/>
</dbReference>
<dbReference type="EMBL" id="JAUUTY010000007">
    <property type="protein sequence ID" value="KAK1604143.1"/>
    <property type="molecule type" value="Genomic_DNA"/>
</dbReference>
<dbReference type="PANTHER" id="PTHR47955:SF14">
    <property type="entry name" value="OS01G0543600 PROTEIN"/>
    <property type="match status" value="1"/>
</dbReference>
<dbReference type="InterPro" id="IPR001128">
    <property type="entry name" value="Cyt_P450"/>
</dbReference>
<keyword evidence="5" id="KW-1185">Reference proteome</keyword>
<dbReference type="GO" id="GO:0016705">
    <property type="term" value="F:oxidoreductase activity, acting on paired donors, with incorporation or reduction of molecular oxygen"/>
    <property type="evidence" value="ECO:0007669"/>
    <property type="project" value="InterPro"/>
</dbReference>
<dbReference type="Proteomes" id="UP001231189">
    <property type="component" value="Unassembled WGS sequence"/>
</dbReference>
<keyword evidence="3" id="KW-0408">Iron</keyword>
<dbReference type="PANTHER" id="PTHR47955">
    <property type="entry name" value="CYTOCHROME P450 FAMILY 71 PROTEIN"/>
    <property type="match status" value="1"/>
</dbReference>
<comment type="similarity">
    <text evidence="1">Belongs to the cytochrome P450 family.</text>
</comment>
<sequence length="166" mass="18952">MMNTFTSDLVCRALSGKSSKEAGWNMMFKELIQTNTAMFASFNLENFFPRLAKLLDLLIARLFHVPNKGEEVNRRWDNVLEMIIQNHEKGNRDDGLLSHEQAEGEESDFIDALLSVQHEYDAVVTRNHMKATLMDMIGAGTDTSFFVLDTSMAELMRRPELMAKLC</sequence>
<proteinExistence type="inferred from homology"/>
<name>A0AAD8VGG4_LOLMU</name>
<evidence type="ECO:0000256" key="2">
    <source>
        <dbReference type="ARBA" id="ARBA00022723"/>
    </source>
</evidence>
<gene>
    <name evidence="4" type="ORF">QYE76_027816</name>
</gene>
<protein>
    <submittedName>
        <fullName evidence="4">Uncharacterized protein</fullName>
    </submittedName>
</protein>
<organism evidence="4 5">
    <name type="scientific">Lolium multiflorum</name>
    <name type="common">Italian ryegrass</name>
    <name type="synonym">Lolium perenne subsp. multiflorum</name>
    <dbReference type="NCBI Taxonomy" id="4521"/>
    <lineage>
        <taxon>Eukaryota</taxon>
        <taxon>Viridiplantae</taxon>
        <taxon>Streptophyta</taxon>
        <taxon>Embryophyta</taxon>
        <taxon>Tracheophyta</taxon>
        <taxon>Spermatophyta</taxon>
        <taxon>Magnoliopsida</taxon>
        <taxon>Liliopsida</taxon>
        <taxon>Poales</taxon>
        <taxon>Poaceae</taxon>
        <taxon>BOP clade</taxon>
        <taxon>Pooideae</taxon>
        <taxon>Poodae</taxon>
        <taxon>Poeae</taxon>
        <taxon>Poeae Chloroplast Group 2 (Poeae type)</taxon>
        <taxon>Loliodinae</taxon>
        <taxon>Loliinae</taxon>
        <taxon>Lolium</taxon>
    </lineage>
</organism>
<evidence type="ECO:0000313" key="5">
    <source>
        <dbReference type="Proteomes" id="UP001231189"/>
    </source>
</evidence>
<accession>A0AAD8VGG4</accession>
<evidence type="ECO:0000313" key="4">
    <source>
        <dbReference type="EMBL" id="KAK1604143.1"/>
    </source>
</evidence>
<dbReference type="AlphaFoldDB" id="A0AAD8VGG4"/>
<dbReference type="GO" id="GO:0020037">
    <property type="term" value="F:heme binding"/>
    <property type="evidence" value="ECO:0007669"/>
    <property type="project" value="InterPro"/>
</dbReference>
<keyword evidence="2" id="KW-0479">Metal-binding</keyword>
<reference evidence="4" key="1">
    <citation type="submission" date="2023-07" db="EMBL/GenBank/DDBJ databases">
        <title>A chromosome-level genome assembly of Lolium multiflorum.</title>
        <authorList>
            <person name="Chen Y."/>
            <person name="Copetti D."/>
            <person name="Kolliker R."/>
            <person name="Studer B."/>
        </authorList>
    </citation>
    <scope>NUCLEOTIDE SEQUENCE</scope>
    <source>
        <strain evidence="4">02402/16</strain>
        <tissue evidence="4">Leaf</tissue>
    </source>
</reference>
<comment type="caution">
    <text evidence="4">The sequence shown here is derived from an EMBL/GenBank/DDBJ whole genome shotgun (WGS) entry which is preliminary data.</text>
</comment>
<dbReference type="SUPFAM" id="SSF48264">
    <property type="entry name" value="Cytochrome P450"/>
    <property type="match status" value="1"/>
</dbReference>
<evidence type="ECO:0000256" key="1">
    <source>
        <dbReference type="ARBA" id="ARBA00010617"/>
    </source>
</evidence>